<accession>A0AA47EPT3</accession>
<dbReference type="PANTHER" id="PTHR34216:SF3">
    <property type="entry name" value="POLY-BETA-1,6-N-ACETYL-D-GLUCOSAMINE N-DEACETYLASE"/>
    <property type="match status" value="1"/>
</dbReference>
<name>A0AA47EPT3_9CLOT</name>
<dbReference type="PANTHER" id="PTHR34216">
    <property type="match status" value="1"/>
</dbReference>
<gene>
    <name evidence="2" type="ORF">LL038_09825</name>
</gene>
<sequence>MNSYIKNVFMFSSPFILIFESILNKFLNNNCIVLCLHMYPDSYGNFDEINLKKNIKYLKENCNVVSLDEIFNMISNNSNIPNRTVAVTIDDAKQSFYIHGYPILKKFEIPFTLGIIPGLIENNERSYFVSKLMRMAGHKFYLEHQEMLYRINNYFQLKNLKKAASFNEVYEEIKYLNDEDIQEAIKYMKIPDDDFISWETLKIMQSNKNIKFACHTMSHPFLEFSRGDWLSFELEESKWLIENNLKINVDTFILPYGNSENYSPELDNELTRLRYKYVLYTERGYISKDTNKFKIPRMGGEVKFNLFKVFTSASLCRVIFRRKFI</sequence>
<dbReference type="AlphaFoldDB" id="A0AA47EPT3"/>
<evidence type="ECO:0000259" key="1">
    <source>
        <dbReference type="PROSITE" id="PS51677"/>
    </source>
</evidence>
<dbReference type="Proteomes" id="UP001164733">
    <property type="component" value="Chromosome"/>
</dbReference>
<reference evidence="2" key="1">
    <citation type="submission" date="2021-11" db="EMBL/GenBank/DDBJ databases">
        <title>Clostridia strains as spoilage organisms.</title>
        <authorList>
            <person name="Wambui J."/>
            <person name="Stevens M.J.A."/>
            <person name="Stephan R."/>
        </authorList>
    </citation>
    <scope>NUCLEOTIDE SEQUENCE</scope>
    <source>
        <strain evidence="2">CF009</strain>
    </source>
</reference>
<dbReference type="PROSITE" id="PS51677">
    <property type="entry name" value="NODB"/>
    <property type="match status" value="1"/>
</dbReference>
<proteinExistence type="predicted"/>
<evidence type="ECO:0000313" key="2">
    <source>
        <dbReference type="EMBL" id="WAG62508.1"/>
    </source>
</evidence>
<dbReference type="InterPro" id="IPR051398">
    <property type="entry name" value="Polysacch_Deacetylase"/>
</dbReference>
<protein>
    <submittedName>
        <fullName evidence="2">Polysaccharide deacetylase family protein</fullName>
    </submittedName>
</protein>
<organism evidence="2 3">
    <name type="scientific">Clostridium estertheticum</name>
    <dbReference type="NCBI Taxonomy" id="238834"/>
    <lineage>
        <taxon>Bacteria</taxon>
        <taxon>Bacillati</taxon>
        <taxon>Bacillota</taxon>
        <taxon>Clostridia</taxon>
        <taxon>Eubacteriales</taxon>
        <taxon>Clostridiaceae</taxon>
        <taxon>Clostridium</taxon>
    </lineage>
</organism>
<evidence type="ECO:0000313" key="3">
    <source>
        <dbReference type="Proteomes" id="UP001164733"/>
    </source>
</evidence>
<dbReference type="Pfam" id="PF01522">
    <property type="entry name" value="Polysacc_deac_1"/>
    <property type="match status" value="1"/>
</dbReference>
<feature type="domain" description="NodB homology" evidence="1">
    <location>
        <begin position="83"/>
        <end position="325"/>
    </location>
</feature>
<dbReference type="EMBL" id="CP086239">
    <property type="protein sequence ID" value="WAG62508.1"/>
    <property type="molecule type" value="Genomic_DNA"/>
</dbReference>
<dbReference type="RefSeq" id="WP_216127522.1">
    <property type="nucleotide sequence ID" value="NZ_CP086239.1"/>
</dbReference>
<dbReference type="GO" id="GO:0016810">
    <property type="term" value="F:hydrolase activity, acting on carbon-nitrogen (but not peptide) bonds"/>
    <property type="evidence" value="ECO:0007669"/>
    <property type="project" value="InterPro"/>
</dbReference>
<dbReference type="InterPro" id="IPR002509">
    <property type="entry name" value="NODB_dom"/>
</dbReference>
<dbReference type="GO" id="GO:0005975">
    <property type="term" value="P:carbohydrate metabolic process"/>
    <property type="evidence" value="ECO:0007669"/>
    <property type="project" value="InterPro"/>
</dbReference>